<evidence type="ECO:0000313" key="2">
    <source>
        <dbReference type="EMBL" id="QSO47815.1"/>
    </source>
</evidence>
<evidence type="ECO:0000259" key="1">
    <source>
        <dbReference type="Pfam" id="PF04909"/>
    </source>
</evidence>
<name>A0A9X7VZT4_9BACL</name>
<dbReference type="Gene3D" id="3.20.20.140">
    <property type="entry name" value="Metal-dependent hydrolases"/>
    <property type="match status" value="1"/>
</dbReference>
<proteinExistence type="predicted"/>
<dbReference type="GO" id="GO:0016787">
    <property type="term" value="F:hydrolase activity"/>
    <property type="evidence" value="ECO:0007669"/>
    <property type="project" value="InterPro"/>
</dbReference>
<gene>
    <name evidence="2" type="ORF">JZ786_01860</name>
</gene>
<organism evidence="2 3">
    <name type="scientific">Alicyclobacillus mengziensis</name>
    <dbReference type="NCBI Taxonomy" id="2931921"/>
    <lineage>
        <taxon>Bacteria</taxon>
        <taxon>Bacillati</taxon>
        <taxon>Bacillota</taxon>
        <taxon>Bacilli</taxon>
        <taxon>Bacillales</taxon>
        <taxon>Alicyclobacillaceae</taxon>
        <taxon>Alicyclobacillus</taxon>
    </lineage>
</organism>
<keyword evidence="3" id="KW-1185">Reference proteome</keyword>
<dbReference type="KEGG" id="afx:JZ786_01860"/>
<dbReference type="InterPro" id="IPR032466">
    <property type="entry name" value="Metal_Hydrolase"/>
</dbReference>
<feature type="domain" description="Amidohydrolase-related" evidence="1">
    <location>
        <begin position="178"/>
        <end position="371"/>
    </location>
</feature>
<dbReference type="PANTHER" id="PTHR43383">
    <property type="entry name" value="NODULIN 6"/>
    <property type="match status" value="1"/>
</dbReference>
<dbReference type="PANTHER" id="PTHR43383:SF2">
    <property type="entry name" value="AMIDOHYDROLASE 2 FAMILY PROTEIN"/>
    <property type="match status" value="1"/>
</dbReference>
<protein>
    <submittedName>
        <fullName evidence="2">Amidohydrolase family protein</fullName>
    </submittedName>
</protein>
<dbReference type="SUPFAM" id="SSF51556">
    <property type="entry name" value="Metallo-dependent hydrolases"/>
    <property type="match status" value="1"/>
</dbReference>
<dbReference type="Pfam" id="PF04909">
    <property type="entry name" value="Amidohydro_2"/>
    <property type="match status" value="1"/>
</dbReference>
<dbReference type="EMBL" id="CP071182">
    <property type="protein sequence ID" value="QSO47815.1"/>
    <property type="molecule type" value="Genomic_DNA"/>
</dbReference>
<dbReference type="Proteomes" id="UP000663505">
    <property type="component" value="Chromosome"/>
</dbReference>
<dbReference type="AlphaFoldDB" id="A0A9X7VZT4"/>
<reference evidence="2 3" key="1">
    <citation type="submission" date="2021-02" db="EMBL/GenBank/DDBJ databases">
        <title>Alicyclobacillus curvatus sp. nov. and Alicyclobacillus mengziensis sp. nov., two acidophilic bacteria isolated from acid mine drainage.</title>
        <authorList>
            <person name="Huang Y."/>
        </authorList>
    </citation>
    <scope>NUCLEOTIDE SEQUENCE [LARGE SCALE GENOMIC DNA]</scope>
    <source>
        <strain evidence="2 3">S30H14</strain>
    </source>
</reference>
<accession>A0A9X7VZT4</accession>
<evidence type="ECO:0000313" key="3">
    <source>
        <dbReference type="Proteomes" id="UP000663505"/>
    </source>
</evidence>
<sequence length="375" mass="42265">MTMKFLDIPLVDHHCHSIVDASRKADVEAMLRITSEAPGAYPIRDLQQRMAWHAQLEIVRRFTGQPVHTMADVAEVMEQLNYGDYCQRLFKAGGYGELYVDTGFAPASAPTLADLSELTGTQTFAILRLEKLAEELYQPHRPFDDWWHALSHEVLQARKKGYIGAKSIAAYRCGLQLHPVRVDDAKVAYAQWQKSGDKRLSHPELINYLVWESAPALARQSLPLQFHTGYGDPDTNLLLGNPLLLRDFIEAFTPAGLAVVLLHTYPYHREAGFLASVYDGVYFDTSLINPLGPAATRRVVAEALELTPYSRYMFASDAHSRPEMFFLAAELFKNAFSLHLDDPLVTRYTSAEARESFARQVLADNARRIYFGEGN</sequence>
<dbReference type="InterPro" id="IPR006680">
    <property type="entry name" value="Amidohydro-rel"/>
</dbReference>